<dbReference type="PANTHER" id="PTHR10885">
    <property type="entry name" value="ISOPENTENYL-DIPHOSPHATE DELTA-ISOMERASE"/>
    <property type="match status" value="1"/>
</dbReference>
<dbReference type="PROSITE" id="PS51462">
    <property type="entry name" value="NUDIX"/>
    <property type="match status" value="1"/>
</dbReference>
<dbReference type="OrthoDB" id="9786032at2"/>
<evidence type="ECO:0000313" key="3">
    <source>
        <dbReference type="EMBL" id="RSU13165.1"/>
    </source>
</evidence>
<evidence type="ECO:0000256" key="1">
    <source>
        <dbReference type="ARBA" id="ARBA00022801"/>
    </source>
</evidence>
<dbReference type="SUPFAM" id="SSF55811">
    <property type="entry name" value="Nudix"/>
    <property type="match status" value="1"/>
</dbReference>
<dbReference type="EMBL" id="NGKB01000009">
    <property type="protein sequence ID" value="RSU13165.1"/>
    <property type="molecule type" value="Genomic_DNA"/>
</dbReference>
<feature type="domain" description="Nudix hydrolase" evidence="2">
    <location>
        <begin position="32"/>
        <end position="167"/>
    </location>
</feature>
<dbReference type="InterPro" id="IPR000086">
    <property type="entry name" value="NUDIX_hydrolase_dom"/>
</dbReference>
<proteinExistence type="predicted"/>
<name>A0A430AYQ9_9ENTE</name>
<evidence type="ECO:0000313" key="4">
    <source>
        <dbReference type="Proteomes" id="UP000288028"/>
    </source>
</evidence>
<keyword evidence="4" id="KW-1185">Reference proteome</keyword>
<comment type="caution">
    <text evidence="3">The sequence shown here is derived from an EMBL/GenBank/DDBJ whole genome shotgun (WGS) entry which is preliminary data.</text>
</comment>
<dbReference type="CDD" id="cd04693">
    <property type="entry name" value="NUDIX_Hydrolase"/>
    <property type="match status" value="1"/>
</dbReference>
<gene>
    <name evidence="3" type="ORF">CBF28_09890</name>
</gene>
<evidence type="ECO:0000259" key="2">
    <source>
        <dbReference type="PROSITE" id="PS51462"/>
    </source>
</evidence>
<accession>A0A430AYQ9</accession>
<dbReference type="PROSITE" id="PS00893">
    <property type="entry name" value="NUDIX_BOX"/>
    <property type="match status" value="1"/>
</dbReference>
<sequence>MRHLVEKWDAYTVDRVKLSKTVISDEELKTDEYRIVIGGCIFNKKNQMLIQKRQSTKKTWANMWDISVSGSAISGETSAEAAQREIKEELGLDFSLKGQLPQLSVSFTKGFEDYYLIEEDVDINEVVLQVEEVQDVRWATLEEIRKMMEIGDFIPYHEHLISLLFEMKTTYGSYKYE</sequence>
<keyword evidence="1" id="KW-0378">Hydrolase</keyword>
<dbReference type="InterPro" id="IPR020084">
    <property type="entry name" value="NUDIX_hydrolase_CS"/>
</dbReference>
<dbReference type="PANTHER" id="PTHR10885:SF0">
    <property type="entry name" value="ISOPENTENYL-DIPHOSPHATE DELTA-ISOMERASE"/>
    <property type="match status" value="1"/>
</dbReference>
<dbReference type="InterPro" id="IPR015797">
    <property type="entry name" value="NUDIX_hydrolase-like_dom_sf"/>
</dbReference>
<dbReference type="Proteomes" id="UP000288028">
    <property type="component" value="Unassembled WGS sequence"/>
</dbReference>
<organism evidence="3 4">
    <name type="scientific">Vagococcus carniphilus</name>
    <dbReference type="NCBI Taxonomy" id="218144"/>
    <lineage>
        <taxon>Bacteria</taxon>
        <taxon>Bacillati</taxon>
        <taxon>Bacillota</taxon>
        <taxon>Bacilli</taxon>
        <taxon>Lactobacillales</taxon>
        <taxon>Enterococcaceae</taxon>
        <taxon>Vagococcus</taxon>
    </lineage>
</organism>
<protein>
    <recommendedName>
        <fullName evidence="2">Nudix hydrolase domain-containing protein</fullName>
    </recommendedName>
</protein>
<dbReference type="Gene3D" id="3.90.79.10">
    <property type="entry name" value="Nucleoside Triphosphate Pyrophosphohydrolase"/>
    <property type="match status" value="1"/>
</dbReference>
<dbReference type="Pfam" id="PF00293">
    <property type="entry name" value="NUDIX"/>
    <property type="match status" value="1"/>
</dbReference>
<reference evidence="3 4" key="1">
    <citation type="submission" date="2017-05" db="EMBL/GenBank/DDBJ databases">
        <title>Vagococcus spp. assemblies.</title>
        <authorList>
            <person name="Gulvik C.A."/>
        </authorList>
    </citation>
    <scope>NUCLEOTIDE SEQUENCE [LARGE SCALE GENOMIC DNA]</scope>
    <source>
        <strain evidence="3 4">SS1714</strain>
    </source>
</reference>
<dbReference type="GO" id="GO:0016787">
    <property type="term" value="F:hydrolase activity"/>
    <property type="evidence" value="ECO:0007669"/>
    <property type="project" value="UniProtKB-KW"/>
</dbReference>
<dbReference type="AlphaFoldDB" id="A0A430AYQ9"/>